<feature type="compositionally biased region" description="Acidic residues" evidence="1">
    <location>
        <begin position="115"/>
        <end position="184"/>
    </location>
</feature>
<dbReference type="RefSeq" id="WP_132200093.1">
    <property type="nucleotide sequence ID" value="NZ_SMKY01000134.1"/>
</dbReference>
<sequence>MKRIHIAEVIASVALIACGAGACGSGEPTTPPRTSQAPVESPTQPGEPKSQEPVQTSDPEPQDAETDNRPLPEECRHPAGGSVRESCIEEFGPDGVGTVSPVPSERDRNNNGIDDSVEGTESPQDEGTEPPQDEGTEPPQDEGTEPPQDEGTESPQDEGTESPQDEGTESPQDEGTEPSQDEEQVPPKEEQIKQCTEQTGLPEACREKIDP</sequence>
<dbReference type="EMBL" id="SMKY01000134">
    <property type="protein sequence ID" value="TDD77699.1"/>
    <property type="molecule type" value="Genomic_DNA"/>
</dbReference>
<accession>A0A4R5AZN8</accession>
<organism evidence="3 4">
    <name type="scientific">Actinomadura darangshiensis</name>
    <dbReference type="NCBI Taxonomy" id="705336"/>
    <lineage>
        <taxon>Bacteria</taxon>
        <taxon>Bacillati</taxon>
        <taxon>Actinomycetota</taxon>
        <taxon>Actinomycetes</taxon>
        <taxon>Streptosporangiales</taxon>
        <taxon>Thermomonosporaceae</taxon>
        <taxon>Actinomadura</taxon>
    </lineage>
</organism>
<evidence type="ECO:0000256" key="1">
    <source>
        <dbReference type="SAM" id="MobiDB-lite"/>
    </source>
</evidence>
<dbReference type="Proteomes" id="UP000295578">
    <property type="component" value="Unassembled WGS sequence"/>
</dbReference>
<evidence type="ECO:0000313" key="4">
    <source>
        <dbReference type="Proteomes" id="UP000295578"/>
    </source>
</evidence>
<reference evidence="3 4" key="1">
    <citation type="submission" date="2019-03" db="EMBL/GenBank/DDBJ databases">
        <title>Draft genome sequences of novel Actinobacteria.</title>
        <authorList>
            <person name="Sahin N."/>
            <person name="Ay H."/>
            <person name="Saygin H."/>
        </authorList>
    </citation>
    <scope>NUCLEOTIDE SEQUENCE [LARGE SCALE GENOMIC DNA]</scope>
    <source>
        <strain evidence="3 4">DSM 45941</strain>
    </source>
</reference>
<evidence type="ECO:0000256" key="2">
    <source>
        <dbReference type="SAM" id="SignalP"/>
    </source>
</evidence>
<protein>
    <submittedName>
        <fullName evidence="3">Uncharacterized protein</fullName>
    </submittedName>
</protein>
<feature type="signal peptide" evidence="2">
    <location>
        <begin position="1"/>
        <end position="22"/>
    </location>
</feature>
<evidence type="ECO:0000313" key="3">
    <source>
        <dbReference type="EMBL" id="TDD77699.1"/>
    </source>
</evidence>
<dbReference type="PROSITE" id="PS51257">
    <property type="entry name" value="PROKAR_LIPOPROTEIN"/>
    <property type="match status" value="1"/>
</dbReference>
<feature type="chain" id="PRO_5020523281" evidence="2">
    <location>
        <begin position="23"/>
        <end position="211"/>
    </location>
</feature>
<comment type="caution">
    <text evidence="3">The sequence shown here is derived from an EMBL/GenBank/DDBJ whole genome shotgun (WGS) entry which is preliminary data.</text>
</comment>
<feature type="compositionally biased region" description="Polar residues" evidence="1">
    <location>
        <begin position="32"/>
        <end position="44"/>
    </location>
</feature>
<name>A0A4R5AZN8_9ACTN</name>
<proteinExistence type="predicted"/>
<dbReference type="OrthoDB" id="3481877at2"/>
<feature type="region of interest" description="Disordered" evidence="1">
    <location>
        <begin position="20"/>
        <end position="211"/>
    </location>
</feature>
<feature type="compositionally biased region" description="Basic and acidic residues" evidence="1">
    <location>
        <begin position="66"/>
        <end position="77"/>
    </location>
</feature>
<keyword evidence="4" id="KW-1185">Reference proteome</keyword>
<dbReference type="AlphaFoldDB" id="A0A4R5AZN8"/>
<gene>
    <name evidence="3" type="ORF">E1293_25950</name>
</gene>
<keyword evidence="2" id="KW-0732">Signal</keyword>